<dbReference type="SUPFAM" id="SSF50978">
    <property type="entry name" value="WD40 repeat-like"/>
    <property type="match status" value="1"/>
</dbReference>
<feature type="domain" description="Vacuolar protein sorting-associated protein 8 central" evidence="2">
    <location>
        <begin position="516"/>
        <end position="652"/>
    </location>
</feature>
<organism evidence="3 4">
    <name type="scientific">Ranatra chinensis</name>
    <dbReference type="NCBI Taxonomy" id="642074"/>
    <lineage>
        <taxon>Eukaryota</taxon>
        <taxon>Metazoa</taxon>
        <taxon>Ecdysozoa</taxon>
        <taxon>Arthropoda</taxon>
        <taxon>Hexapoda</taxon>
        <taxon>Insecta</taxon>
        <taxon>Pterygota</taxon>
        <taxon>Neoptera</taxon>
        <taxon>Paraneoptera</taxon>
        <taxon>Hemiptera</taxon>
        <taxon>Heteroptera</taxon>
        <taxon>Panheteroptera</taxon>
        <taxon>Nepomorpha</taxon>
        <taxon>Nepidae</taxon>
        <taxon>Ranatrinae</taxon>
        <taxon>Ranatra</taxon>
    </lineage>
</organism>
<gene>
    <name evidence="3" type="ORF">AAG570_010061</name>
</gene>
<reference evidence="3 4" key="1">
    <citation type="submission" date="2024-07" db="EMBL/GenBank/DDBJ databases">
        <title>Chromosome-level genome assembly of the water stick insect Ranatra chinensis (Heteroptera: Nepidae).</title>
        <authorList>
            <person name="Liu X."/>
        </authorList>
    </citation>
    <scope>NUCLEOTIDE SEQUENCE [LARGE SCALE GENOMIC DNA]</scope>
    <source>
        <strain evidence="3">Cailab_2021Rc</strain>
        <tissue evidence="3">Muscle</tissue>
    </source>
</reference>
<keyword evidence="4" id="KW-1185">Reference proteome</keyword>
<dbReference type="Gene3D" id="2.130.10.10">
    <property type="entry name" value="YVTN repeat-like/Quinoprotein amine dehydrogenase"/>
    <property type="match status" value="1"/>
</dbReference>
<dbReference type="InterPro" id="IPR045111">
    <property type="entry name" value="Vps41/Vps8"/>
</dbReference>
<feature type="non-terminal residue" evidence="3">
    <location>
        <position position="1"/>
    </location>
</feature>
<dbReference type="Proteomes" id="UP001558652">
    <property type="component" value="Unassembled WGS sequence"/>
</dbReference>
<dbReference type="InterPro" id="IPR025941">
    <property type="entry name" value="Vps8_central_dom"/>
</dbReference>
<comment type="caution">
    <text evidence="3">The sequence shown here is derived from an EMBL/GenBank/DDBJ whole genome shotgun (WGS) entry which is preliminary data.</text>
</comment>
<evidence type="ECO:0000259" key="2">
    <source>
        <dbReference type="Pfam" id="PF12816"/>
    </source>
</evidence>
<proteinExistence type="inferred from homology"/>
<dbReference type="InterPro" id="IPR015943">
    <property type="entry name" value="WD40/YVTN_repeat-like_dom_sf"/>
</dbReference>
<dbReference type="Pfam" id="PF12816">
    <property type="entry name" value="TPR_Vps8"/>
    <property type="match status" value="1"/>
</dbReference>
<name>A0ABD0Z3K6_9HEMI</name>
<dbReference type="PANTHER" id="PTHR12616:SF8">
    <property type="entry name" value="VACUOLAR PROTEIN SORTING-ASSOCIATED PROTEIN 8 HOMOLOG"/>
    <property type="match status" value="1"/>
</dbReference>
<evidence type="ECO:0000313" key="4">
    <source>
        <dbReference type="Proteomes" id="UP001558652"/>
    </source>
</evidence>
<protein>
    <recommendedName>
        <fullName evidence="2">Vacuolar protein sorting-associated protein 8 central domain-containing protein</fullName>
    </recommendedName>
</protein>
<dbReference type="Pfam" id="PF23556">
    <property type="entry name" value="TPR_Vps41"/>
    <property type="match status" value="1"/>
</dbReference>
<dbReference type="InterPro" id="IPR036322">
    <property type="entry name" value="WD40_repeat_dom_sf"/>
</dbReference>
<evidence type="ECO:0000256" key="1">
    <source>
        <dbReference type="ARBA" id="ARBA00009422"/>
    </source>
</evidence>
<accession>A0ABD0Z3K6</accession>
<sequence length="1108" mass="123617">IGNNICCQLLSVGFPDDTIETGSVGSVGSRGGHSPATFRRHTPSDSILRHAILKAVSAHDTMDAGQPSVVCVGRSVIGVGTSHGMVMCFDGGQRARWMHRGDRDQGSVSCIASNPDSSRLLAGYARGLVLMFDTLDGKLLRTIGTEAHTPSTAVVHLRFTDLPSIALLSDSGGSVFELGLKRVLGVRSWEVRCVFSGSRGEVVTIEPLLHSDHPSHPLAGSVIVAMATLSKLLLISLRPETRLLFTFSTPSSPTSLPLLSWQFVVINVADATRVMDPVLAFARDDVIHFFQVSVDAMGQMAVHTLQKMTVGYSLVACHWQTSRTVALVDSTETLRLVDVRTKQELETLDLSCVSLVYNSSAFKGIATGGNVSKAMAMAGQRACYNSVQSFGSQLFLLGTKNLHSISIRIWTERIDNLISQNRFADALRLAMDFYEEKAKAVLGLRGPKMQRQKLVKEKVLSTLVTYIEKILDGSENINYLEAIPLIIDHCLDLEQRDLLFNKLWQGLTYDDEARIIYLEAIELAILDGRISELPPEIMQQLVTLQQLNYRWKTMEDCVLRVDVTCLDIEQVITTCKQQGLYNALISVWNRAMGDYTSPLFELIPILQTHIISEGTVDDEGRNLGNLLLVYIASSLGGQQGNTPTSQHVPKSHTKSCMKRNMLPLLKISLFVFRTLLEFDTHEFLNALAIAFSDSALTLQMRQRLVDILIQVMTEGETFKCTQIAWLLCVLNSDSVGRGLRIDPQLVETALQRTVKENDIPRSEREEALLNLMGARALADFPNEQLLEMAEEAEFYQVCAVIHELNGDHGKVLKCYLMDSIQRKQVFFYIEHSPHKDLIGRAIPENFKGLIETDPVKTGQIMVRHFPNIVQEVIDQISDNDLFMFLHGMFEESDLDSELMTSYICLMCQYDPEKVLSVVKAHDNIELDSAIKISKEYNLDEVTAVLLERSGDYQGAFDVLLAKLETLVYFKGKNVDSQTEELVSLAQRGSSVLDSKTSWLPLLTLLLKLNAHELLQRVLSNADLNLSSELHLLMQHTQGTLGDLRSLIMGLFVKCRHERGMQEAIKKLHMVDLHNEVASVMVQARRGLEAPTSCRLCHSTFTDRLHLFW</sequence>
<dbReference type="EMBL" id="JBFDAA010000005">
    <property type="protein sequence ID" value="KAL1132103.1"/>
    <property type="molecule type" value="Genomic_DNA"/>
</dbReference>
<evidence type="ECO:0000313" key="3">
    <source>
        <dbReference type="EMBL" id="KAL1132103.1"/>
    </source>
</evidence>
<comment type="similarity">
    <text evidence="1">Belongs to the VPS8 family.</text>
</comment>
<dbReference type="AlphaFoldDB" id="A0ABD0Z3K6"/>
<dbReference type="PANTHER" id="PTHR12616">
    <property type="entry name" value="VACUOLAR PROTEIN SORTING VPS41"/>
    <property type="match status" value="1"/>
</dbReference>
<dbReference type="Pfam" id="PF23410">
    <property type="entry name" value="Beta-prop_VPS8"/>
    <property type="match status" value="1"/>
</dbReference>